<protein>
    <submittedName>
        <fullName evidence="10">Major facilitator superfamily protein MFS-1</fullName>
    </submittedName>
</protein>
<gene>
    <name evidence="9" type="ORF">BaOVIS_034590</name>
    <name evidence="10" type="ORF">BaOVIS_034620</name>
</gene>
<keyword evidence="7 8" id="KW-0472">Membrane</keyword>
<organism evidence="10 11">
    <name type="scientific">Babesia ovis</name>
    <dbReference type="NCBI Taxonomy" id="5869"/>
    <lineage>
        <taxon>Eukaryota</taxon>
        <taxon>Sar</taxon>
        <taxon>Alveolata</taxon>
        <taxon>Apicomplexa</taxon>
        <taxon>Aconoidasida</taxon>
        <taxon>Piroplasmida</taxon>
        <taxon>Babesiidae</taxon>
        <taxon>Babesia</taxon>
    </lineage>
</organism>
<feature type="transmembrane region" description="Helical" evidence="8">
    <location>
        <begin position="153"/>
        <end position="173"/>
    </location>
</feature>
<dbReference type="PANTHER" id="PTHR20772">
    <property type="entry name" value="PROTEIN FMP42"/>
    <property type="match status" value="1"/>
</dbReference>
<evidence type="ECO:0000256" key="7">
    <source>
        <dbReference type="ARBA" id="ARBA00023136"/>
    </source>
</evidence>
<keyword evidence="5" id="KW-0029">Amino-acid transport</keyword>
<name>A0A9W5TDK9_BABOV</name>
<dbReference type="GO" id="GO:0022857">
    <property type="term" value="F:transmembrane transporter activity"/>
    <property type="evidence" value="ECO:0007669"/>
    <property type="project" value="InterPro"/>
</dbReference>
<evidence type="ECO:0000256" key="3">
    <source>
        <dbReference type="ARBA" id="ARBA00022448"/>
    </source>
</evidence>
<feature type="transmembrane region" description="Helical" evidence="8">
    <location>
        <begin position="415"/>
        <end position="437"/>
    </location>
</feature>
<evidence type="ECO:0000313" key="10">
    <source>
        <dbReference type="EMBL" id="GFE56097.1"/>
    </source>
</evidence>
<dbReference type="Proteomes" id="UP001057455">
    <property type="component" value="Unassembled WGS sequence"/>
</dbReference>
<feature type="transmembrane region" description="Helical" evidence="8">
    <location>
        <begin position="185"/>
        <end position="207"/>
    </location>
</feature>
<evidence type="ECO:0000313" key="11">
    <source>
        <dbReference type="Proteomes" id="UP001057455"/>
    </source>
</evidence>
<comment type="subcellular location">
    <subcellularLocation>
        <location evidence="1">Membrane</location>
        <topology evidence="1">Multi-pass membrane protein</topology>
    </subcellularLocation>
</comment>
<comment type="caution">
    <text evidence="10">The sequence shown here is derived from an EMBL/GenBank/DDBJ whole genome shotgun (WGS) entry which is preliminary data.</text>
</comment>
<keyword evidence="3" id="KW-0813">Transport</keyword>
<keyword evidence="11" id="KW-1185">Reference proteome</keyword>
<evidence type="ECO:0000256" key="1">
    <source>
        <dbReference type="ARBA" id="ARBA00004141"/>
    </source>
</evidence>
<feature type="transmembrane region" description="Helical" evidence="8">
    <location>
        <begin position="381"/>
        <end position="403"/>
    </location>
</feature>
<dbReference type="AlphaFoldDB" id="A0A9W5TDK9"/>
<accession>A0A9W5TDK9</accession>
<keyword evidence="6 8" id="KW-1133">Transmembrane helix</keyword>
<sequence>MMASSAAGENTNSKRFGIETIDPKLMPGPCINPVIRLLIYVYYILTAGCIYWGWNGLQEILYKAGAFENYCEKKDGVDVVYKTLYGKQYIDCAERAGGINNLYTIAYSTHFICSFLGGWLLDRFGPRVCFVSGQFFSIVAWATIFCFPRNAVLLRIAFVIVGLCCEACYIPMLSVSKYFPNGSSTVIAIMGSCRSLSFFVPTLLSWIYHTEGFKSENLYVIGLCYLLMSNVLCFVSGIFVLPKEIPVPPSERKAPREDAYQLESTADSTSIDSKKAVGTDILGSIKKGFSSPQISEFIVLTAAVCLFMPSIEFVNKSQGDLLVASGDGGDATGVFKYFNILTFVPGPFLGALMDRVGPAIVMNFLHLCAFLYYASTVFDVYAMKIVACCFYLLAGSLCISTAYCYVNTRFPSEYFGVLVTIIFGIAGLISLINIPLYNWGLSLNTLPKEQRFRPLSYIFMGYMGMAFTLSGTLIYLSVVRPKKTAKAEGDV</sequence>
<evidence type="ECO:0000256" key="2">
    <source>
        <dbReference type="ARBA" id="ARBA00006595"/>
    </source>
</evidence>
<dbReference type="InterPro" id="IPR036259">
    <property type="entry name" value="MFS_trans_sf"/>
</dbReference>
<feature type="transmembrane region" description="Helical" evidence="8">
    <location>
        <begin position="128"/>
        <end position="147"/>
    </location>
</feature>
<feature type="transmembrane region" description="Helical" evidence="8">
    <location>
        <begin position="219"/>
        <end position="241"/>
    </location>
</feature>
<feature type="transmembrane region" description="Helical" evidence="8">
    <location>
        <begin position="359"/>
        <end position="375"/>
    </location>
</feature>
<evidence type="ECO:0000256" key="5">
    <source>
        <dbReference type="ARBA" id="ARBA00022970"/>
    </source>
</evidence>
<feature type="transmembrane region" description="Helical" evidence="8">
    <location>
        <begin position="334"/>
        <end position="352"/>
    </location>
</feature>
<dbReference type="PANTHER" id="PTHR20772:SF2">
    <property type="entry name" value="PROTEIN FMP42"/>
    <property type="match status" value="1"/>
</dbReference>
<evidence type="ECO:0000256" key="4">
    <source>
        <dbReference type="ARBA" id="ARBA00022692"/>
    </source>
</evidence>
<dbReference type="EMBL" id="BLIY01000057">
    <property type="protein sequence ID" value="GFE56094.1"/>
    <property type="molecule type" value="Genomic_DNA"/>
</dbReference>
<evidence type="ECO:0000313" key="9">
    <source>
        <dbReference type="EMBL" id="GFE56094.1"/>
    </source>
</evidence>
<proteinExistence type="inferred from homology"/>
<keyword evidence="4 8" id="KW-0812">Transmembrane</keyword>
<dbReference type="SUPFAM" id="SSF103473">
    <property type="entry name" value="MFS general substrate transporter"/>
    <property type="match status" value="1"/>
</dbReference>
<dbReference type="GO" id="GO:0016020">
    <property type="term" value="C:membrane"/>
    <property type="evidence" value="ECO:0007669"/>
    <property type="project" value="UniProtKB-SubCell"/>
</dbReference>
<dbReference type="Pfam" id="PF07690">
    <property type="entry name" value="MFS_1"/>
    <property type="match status" value="1"/>
</dbReference>
<reference evidence="10" key="1">
    <citation type="submission" date="2019-12" db="EMBL/GenBank/DDBJ databases">
        <title>Genome sequence of Babesia ovis.</title>
        <authorList>
            <person name="Yamagishi J."/>
            <person name="Sevinc F."/>
            <person name="Xuan X."/>
        </authorList>
    </citation>
    <scope>NUCLEOTIDE SEQUENCE</scope>
    <source>
        <strain evidence="10">Selcuk</strain>
    </source>
</reference>
<dbReference type="GO" id="GO:0006865">
    <property type="term" value="P:amino acid transport"/>
    <property type="evidence" value="ECO:0007669"/>
    <property type="project" value="UniProtKB-KW"/>
</dbReference>
<dbReference type="EMBL" id="BLIY01000057">
    <property type="protein sequence ID" value="GFE56097.1"/>
    <property type="molecule type" value="Genomic_DNA"/>
</dbReference>
<dbReference type="InterPro" id="IPR011701">
    <property type="entry name" value="MFS"/>
</dbReference>
<comment type="similarity">
    <text evidence="2">Belongs to the SLC43A transporter (TC 2.A.1.44) family.</text>
</comment>
<feature type="transmembrane region" description="Helical" evidence="8">
    <location>
        <begin position="34"/>
        <end position="54"/>
    </location>
</feature>
<dbReference type="Gene3D" id="1.20.1250.20">
    <property type="entry name" value="MFS general substrate transporter like domains"/>
    <property type="match status" value="1"/>
</dbReference>
<dbReference type="InterPro" id="IPR052599">
    <property type="entry name" value="SLC43A_AATransporter"/>
</dbReference>
<evidence type="ECO:0000256" key="8">
    <source>
        <dbReference type="SAM" id="Phobius"/>
    </source>
</evidence>
<evidence type="ECO:0000256" key="6">
    <source>
        <dbReference type="ARBA" id="ARBA00022989"/>
    </source>
</evidence>
<feature type="transmembrane region" description="Helical" evidence="8">
    <location>
        <begin position="457"/>
        <end position="476"/>
    </location>
</feature>
<feature type="transmembrane region" description="Helical" evidence="8">
    <location>
        <begin position="102"/>
        <end position="121"/>
    </location>
</feature>
<dbReference type="OrthoDB" id="330047at2759"/>